<keyword evidence="8" id="KW-1185">Reference proteome</keyword>
<keyword evidence="2 5" id="KW-0812">Transmembrane</keyword>
<comment type="subcellular location">
    <subcellularLocation>
        <location evidence="1">Membrane</location>
        <topology evidence="1">Multi-pass membrane protein</topology>
    </subcellularLocation>
</comment>
<proteinExistence type="predicted"/>
<dbReference type="OrthoDB" id="262142at2"/>
<evidence type="ECO:0000256" key="4">
    <source>
        <dbReference type="ARBA" id="ARBA00023136"/>
    </source>
</evidence>
<evidence type="ECO:0000256" key="5">
    <source>
        <dbReference type="SAM" id="Phobius"/>
    </source>
</evidence>
<keyword evidence="3 5" id="KW-1133">Transmembrane helix</keyword>
<dbReference type="EMBL" id="PXYY01000019">
    <property type="protein sequence ID" value="PSJ80694.1"/>
    <property type="molecule type" value="Genomic_DNA"/>
</dbReference>
<evidence type="ECO:0000259" key="6">
    <source>
        <dbReference type="Pfam" id="PF13748"/>
    </source>
</evidence>
<dbReference type="Proteomes" id="UP000241868">
    <property type="component" value="Unassembled WGS sequence"/>
</dbReference>
<evidence type="ECO:0000256" key="3">
    <source>
        <dbReference type="ARBA" id="ARBA00022989"/>
    </source>
</evidence>
<feature type="transmembrane region" description="Helical" evidence="5">
    <location>
        <begin position="16"/>
        <end position="33"/>
    </location>
</feature>
<dbReference type="Pfam" id="PF13748">
    <property type="entry name" value="ABC_membrane_3"/>
    <property type="match status" value="1"/>
</dbReference>
<evidence type="ECO:0000313" key="7">
    <source>
        <dbReference type="EMBL" id="PSJ80694.1"/>
    </source>
</evidence>
<feature type="domain" description="ABC transmembrane type-1" evidence="6">
    <location>
        <begin position="5"/>
        <end position="62"/>
    </location>
</feature>
<dbReference type="InterPro" id="IPR011527">
    <property type="entry name" value="ABC1_TM_dom"/>
</dbReference>
<dbReference type="GO" id="GO:0016020">
    <property type="term" value="C:membrane"/>
    <property type="evidence" value="ECO:0007669"/>
    <property type="project" value="UniProtKB-SubCell"/>
</dbReference>
<accession>A0A2P7U146</accession>
<keyword evidence="4 5" id="KW-0472">Membrane</keyword>
<name>A0A2P7U146_9NEIS</name>
<protein>
    <recommendedName>
        <fullName evidence="6">ABC transmembrane type-1 domain-containing protein</fullName>
    </recommendedName>
</protein>
<reference evidence="7 8" key="1">
    <citation type="submission" date="2018-03" db="EMBL/GenBank/DDBJ databases">
        <title>Neisseria weixii sp. nov., isolated from the intestinal contents of Tibetan Plateau pika (Ochotona curzoniae) in Yushu, Qinghai Province, China.</title>
        <authorList>
            <person name="Gui Z."/>
        </authorList>
    </citation>
    <scope>NUCLEOTIDE SEQUENCE [LARGE SCALE GENOMIC DNA]</scope>
    <source>
        <strain evidence="7 8">ATCC 51483</strain>
    </source>
</reference>
<sequence length="62" mass="7052">MWQALKHIGHQHRKKLAITFGIVALENLLFLTYPLFGAFMVNAVMAGKVWHALTYALLVLMI</sequence>
<evidence type="ECO:0000256" key="1">
    <source>
        <dbReference type="ARBA" id="ARBA00004141"/>
    </source>
</evidence>
<evidence type="ECO:0000256" key="2">
    <source>
        <dbReference type="ARBA" id="ARBA00022692"/>
    </source>
</evidence>
<comment type="caution">
    <text evidence="7">The sequence shown here is derived from an EMBL/GenBank/DDBJ whole genome shotgun (WGS) entry which is preliminary data.</text>
</comment>
<evidence type="ECO:0000313" key="8">
    <source>
        <dbReference type="Proteomes" id="UP000241868"/>
    </source>
</evidence>
<organism evidence="7 8">
    <name type="scientific">Neisseria iguanae</name>
    <dbReference type="NCBI Taxonomy" id="90242"/>
    <lineage>
        <taxon>Bacteria</taxon>
        <taxon>Pseudomonadati</taxon>
        <taxon>Pseudomonadota</taxon>
        <taxon>Betaproteobacteria</taxon>
        <taxon>Neisseriales</taxon>
        <taxon>Neisseriaceae</taxon>
        <taxon>Neisseria</taxon>
    </lineage>
</organism>
<dbReference type="AlphaFoldDB" id="A0A2P7U146"/>
<dbReference type="GO" id="GO:0140359">
    <property type="term" value="F:ABC-type transporter activity"/>
    <property type="evidence" value="ECO:0007669"/>
    <property type="project" value="InterPro"/>
</dbReference>
<gene>
    <name evidence="7" type="ORF">C7N83_04735</name>
</gene>
<dbReference type="GO" id="GO:0005524">
    <property type="term" value="F:ATP binding"/>
    <property type="evidence" value="ECO:0007669"/>
    <property type="project" value="InterPro"/>
</dbReference>